<gene>
    <name evidence="1" type="ORF">DID88_001289</name>
</gene>
<reference evidence="1 2" key="1">
    <citation type="submission" date="2018-06" db="EMBL/GenBank/DDBJ databases">
        <title>Genome Sequence of the Brown Rot Fungal Pathogen Monilinia fructigena.</title>
        <authorList>
            <person name="Landi L."/>
            <person name="De Miccolis Angelini R.M."/>
            <person name="Pollastro S."/>
            <person name="Abate D."/>
            <person name="Faretra F."/>
            <person name="Romanazzi G."/>
        </authorList>
    </citation>
    <scope>NUCLEOTIDE SEQUENCE [LARGE SCALE GENOMIC DNA]</scope>
    <source>
        <strain evidence="1 2">Mfrg269</strain>
    </source>
</reference>
<name>A0A395J0I1_9HELO</name>
<protein>
    <submittedName>
        <fullName evidence="1">Uncharacterized protein</fullName>
    </submittedName>
</protein>
<dbReference type="AlphaFoldDB" id="A0A395J0I1"/>
<dbReference type="Proteomes" id="UP000249056">
    <property type="component" value="Unassembled WGS sequence"/>
</dbReference>
<keyword evidence="2" id="KW-1185">Reference proteome</keyword>
<comment type="caution">
    <text evidence="1">The sequence shown here is derived from an EMBL/GenBank/DDBJ whole genome shotgun (WGS) entry which is preliminary data.</text>
</comment>
<evidence type="ECO:0000313" key="1">
    <source>
        <dbReference type="EMBL" id="RAL65183.1"/>
    </source>
</evidence>
<organism evidence="1 2">
    <name type="scientific">Monilinia fructigena</name>
    <dbReference type="NCBI Taxonomy" id="38457"/>
    <lineage>
        <taxon>Eukaryota</taxon>
        <taxon>Fungi</taxon>
        <taxon>Dikarya</taxon>
        <taxon>Ascomycota</taxon>
        <taxon>Pezizomycotina</taxon>
        <taxon>Leotiomycetes</taxon>
        <taxon>Helotiales</taxon>
        <taxon>Sclerotiniaceae</taxon>
        <taxon>Monilinia</taxon>
    </lineage>
</organism>
<evidence type="ECO:0000313" key="2">
    <source>
        <dbReference type="Proteomes" id="UP000249056"/>
    </source>
</evidence>
<dbReference type="EMBL" id="QKRW01000011">
    <property type="protein sequence ID" value="RAL65183.1"/>
    <property type="molecule type" value="Genomic_DNA"/>
</dbReference>
<accession>A0A395J0I1</accession>
<dbReference type="OrthoDB" id="5430812at2759"/>
<sequence>MDNDGIFADFDMQIVYKASLERAQNEKTRNFVVEFGKLEARIAFDFNAGQLVQLLDEPSTQAERVRPPVRWINIWGPNRQTDIIDVLANRYGFSPRLLAIIKTLPPNNSSNKDHRASYKEKLYEKDDIENGKSKHECF</sequence>
<proteinExistence type="predicted"/>